<dbReference type="AlphaFoldDB" id="A0A0R1H5U3"/>
<dbReference type="STRING" id="1423726.FC07_GL001911"/>
<reference evidence="1 2" key="1">
    <citation type="journal article" date="2015" name="Genome Announc.">
        <title>Expanding the biotechnology potential of lactobacilli through comparative genomics of 213 strains and associated genera.</title>
        <authorList>
            <person name="Sun Z."/>
            <person name="Harris H.M."/>
            <person name="McCann A."/>
            <person name="Guo C."/>
            <person name="Argimon S."/>
            <person name="Zhang W."/>
            <person name="Yang X."/>
            <person name="Jeffery I.B."/>
            <person name="Cooney J.C."/>
            <person name="Kagawa T.F."/>
            <person name="Liu W."/>
            <person name="Song Y."/>
            <person name="Salvetti E."/>
            <person name="Wrobel A."/>
            <person name="Rasinkangas P."/>
            <person name="Parkhill J."/>
            <person name="Rea M.C."/>
            <person name="O'Sullivan O."/>
            <person name="Ritari J."/>
            <person name="Douillard F.P."/>
            <person name="Paul Ross R."/>
            <person name="Yang R."/>
            <person name="Briner A.E."/>
            <person name="Felis G.E."/>
            <person name="de Vos W.M."/>
            <person name="Barrangou R."/>
            <person name="Klaenhammer T.R."/>
            <person name="Caufield P.W."/>
            <person name="Cui Y."/>
            <person name="Zhang H."/>
            <person name="O'Toole P.W."/>
        </authorList>
    </citation>
    <scope>NUCLEOTIDE SEQUENCE [LARGE SCALE GENOMIC DNA]</scope>
    <source>
        <strain evidence="1 2">DSM 20003</strain>
    </source>
</reference>
<comment type="caution">
    <text evidence="1">The sequence shown here is derived from an EMBL/GenBank/DDBJ whole genome shotgun (WGS) entry which is preliminary data.</text>
</comment>
<gene>
    <name evidence="1" type="ORF">FC07_GL001911</name>
</gene>
<dbReference type="EMBL" id="AZDA01000029">
    <property type="protein sequence ID" value="KRK39955.1"/>
    <property type="molecule type" value="Genomic_DNA"/>
</dbReference>
<keyword evidence="2" id="KW-1185">Reference proteome</keyword>
<dbReference type="PATRIC" id="fig|1423726.3.peg.1985"/>
<dbReference type="Proteomes" id="UP000051461">
    <property type="component" value="Unassembled WGS sequence"/>
</dbReference>
<dbReference type="RefSeq" id="WP_057904012.1">
    <property type="nucleotide sequence ID" value="NZ_AZDA01000029.1"/>
</dbReference>
<dbReference type="OrthoDB" id="2303045at2"/>
<evidence type="ECO:0000313" key="1">
    <source>
        <dbReference type="EMBL" id="KRK39955.1"/>
    </source>
</evidence>
<name>A0A0R1H5U3_9LACO</name>
<sequence>MKEENIIYPSLVEESYQIALAHGVHKTKAQIYKMLVKSGMIDPNGDPTESALKAGLVSEYSRVDDGNYQATSLAVFKQDNPMYAGYADSHFTWIDDQGWAVDAFVVRGVANDVLNDPDSTPEQRQTAYEQLEYAKHME</sequence>
<accession>A0A0R1H5U3</accession>
<protein>
    <submittedName>
        <fullName evidence="1">Uncharacterized protein</fullName>
    </submittedName>
</protein>
<proteinExistence type="predicted"/>
<organism evidence="1 2">
    <name type="scientific">Loigolactobacillus bifermentans DSM 20003</name>
    <dbReference type="NCBI Taxonomy" id="1423726"/>
    <lineage>
        <taxon>Bacteria</taxon>
        <taxon>Bacillati</taxon>
        <taxon>Bacillota</taxon>
        <taxon>Bacilli</taxon>
        <taxon>Lactobacillales</taxon>
        <taxon>Lactobacillaceae</taxon>
        <taxon>Loigolactobacillus</taxon>
    </lineage>
</organism>
<evidence type="ECO:0000313" key="2">
    <source>
        <dbReference type="Proteomes" id="UP000051461"/>
    </source>
</evidence>